<gene>
    <name evidence="4" type="ORF">ECPE_LOCUS8776</name>
</gene>
<protein>
    <submittedName>
        <fullName evidence="6">PfkB domain-containing protein</fullName>
    </submittedName>
</protein>
<dbReference type="PANTHER" id="PTHR10584:SF166">
    <property type="entry name" value="RIBOKINASE"/>
    <property type="match status" value="1"/>
</dbReference>
<evidence type="ECO:0000259" key="3">
    <source>
        <dbReference type="Pfam" id="PF00294"/>
    </source>
</evidence>
<dbReference type="GO" id="GO:0006796">
    <property type="term" value="P:phosphate-containing compound metabolic process"/>
    <property type="evidence" value="ECO:0007669"/>
    <property type="project" value="UniProtKB-ARBA"/>
</dbReference>
<dbReference type="GO" id="GO:0005829">
    <property type="term" value="C:cytosol"/>
    <property type="evidence" value="ECO:0007669"/>
    <property type="project" value="TreeGrafter"/>
</dbReference>
<keyword evidence="5" id="KW-1185">Reference proteome</keyword>
<evidence type="ECO:0000256" key="1">
    <source>
        <dbReference type="ARBA" id="ARBA00022679"/>
    </source>
</evidence>
<dbReference type="InterPro" id="IPR029056">
    <property type="entry name" value="Ribokinase-like"/>
</dbReference>
<organism evidence="6">
    <name type="scientific">Echinostoma caproni</name>
    <dbReference type="NCBI Taxonomy" id="27848"/>
    <lineage>
        <taxon>Eukaryota</taxon>
        <taxon>Metazoa</taxon>
        <taxon>Spiralia</taxon>
        <taxon>Lophotrochozoa</taxon>
        <taxon>Platyhelminthes</taxon>
        <taxon>Trematoda</taxon>
        <taxon>Digenea</taxon>
        <taxon>Plagiorchiida</taxon>
        <taxon>Echinostomata</taxon>
        <taxon>Echinostomatoidea</taxon>
        <taxon>Echinostomatidae</taxon>
        <taxon>Echinostoma</taxon>
    </lineage>
</organism>
<keyword evidence="2" id="KW-0418">Kinase</keyword>
<dbReference type="AlphaFoldDB" id="A0A183AP91"/>
<evidence type="ECO:0000313" key="5">
    <source>
        <dbReference type="Proteomes" id="UP000272942"/>
    </source>
</evidence>
<dbReference type="GO" id="GO:0016301">
    <property type="term" value="F:kinase activity"/>
    <property type="evidence" value="ECO:0007669"/>
    <property type="project" value="UniProtKB-KW"/>
</dbReference>
<dbReference type="SUPFAM" id="SSF53613">
    <property type="entry name" value="Ribokinase-like"/>
    <property type="match status" value="1"/>
</dbReference>
<dbReference type="OrthoDB" id="415590at2759"/>
<dbReference type="PANTHER" id="PTHR10584">
    <property type="entry name" value="SUGAR KINASE"/>
    <property type="match status" value="1"/>
</dbReference>
<sequence>MRRASKRAVSCRLSFCIHSRNQEGIIRSKEASTGSALITVQRDKGENRIIVVPGSNMLLSTADIDHAAAEGFLDARVVVCQFEISGKSTLHALKLARQKGRMTILNPAPPPNKAPGNAELLPEMLKLCDYCCPNETEALQLISSAGDKNDTSAGIGSIDSYSHCLCWLAEHGVVNPIVTMGSKGLVALAAKSSIPVNLTKDVSVVRDVVVNGQKKCVVHVDAPHVPKVIDTTLAQNVKIKNCGVAVFAPYKTTSFQQ</sequence>
<name>A0A183AP91_9TREM</name>
<dbReference type="WBParaSite" id="ECPE_0000880201-mRNA-1">
    <property type="protein sequence ID" value="ECPE_0000880201-mRNA-1"/>
    <property type="gene ID" value="ECPE_0000880201"/>
</dbReference>
<accession>A0A183AP91</accession>
<reference evidence="4 5" key="2">
    <citation type="submission" date="2018-11" db="EMBL/GenBank/DDBJ databases">
        <authorList>
            <consortium name="Pathogen Informatics"/>
        </authorList>
    </citation>
    <scope>NUCLEOTIDE SEQUENCE [LARGE SCALE GENOMIC DNA]</scope>
    <source>
        <strain evidence="4 5">Egypt</strain>
    </source>
</reference>
<dbReference type="EMBL" id="UZAN01046446">
    <property type="protein sequence ID" value="VDP84168.1"/>
    <property type="molecule type" value="Genomic_DNA"/>
</dbReference>
<evidence type="ECO:0000313" key="6">
    <source>
        <dbReference type="WBParaSite" id="ECPE_0000880201-mRNA-1"/>
    </source>
</evidence>
<dbReference type="Pfam" id="PF00294">
    <property type="entry name" value="PfkB"/>
    <property type="match status" value="1"/>
</dbReference>
<keyword evidence="1" id="KW-0808">Transferase</keyword>
<feature type="domain" description="Carbohydrate kinase PfkB" evidence="3">
    <location>
        <begin position="24"/>
        <end position="205"/>
    </location>
</feature>
<reference evidence="6" key="1">
    <citation type="submission" date="2016-06" db="UniProtKB">
        <authorList>
            <consortium name="WormBaseParasite"/>
        </authorList>
    </citation>
    <scope>IDENTIFICATION</scope>
</reference>
<dbReference type="Proteomes" id="UP000272942">
    <property type="component" value="Unassembled WGS sequence"/>
</dbReference>
<dbReference type="InterPro" id="IPR002139">
    <property type="entry name" value="Ribo/fructo_kinase"/>
</dbReference>
<dbReference type="InterPro" id="IPR011611">
    <property type="entry name" value="PfkB_dom"/>
</dbReference>
<proteinExistence type="predicted"/>
<dbReference type="Gene3D" id="3.40.1190.20">
    <property type="match status" value="1"/>
</dbReference>
<evidence type="ECO:0000256" key="2">
    <source>
        <dbReference type="ARBA" id="ARBA00022777"/>
    </source>
</evidence>
<dbReference type="PRINTS" id="PR00990">
    <property type="entry name" value="RIBOKINASE"/>
</dbReference>
<evidence type="ECO:0000313" key="4">
    <source>
        <dbReference type="EMBL" id="VDP84168.1"/>
    </source>
</evidence>